<feature type="region of interest" description="Disordered" evidence="1">
    <location>
        <begin position="1"/>
        <end position="21"/>
    </location>
</feature>
<organism evidence="2 3">
    <name type="scientific">Papilio machaon</name>
    <name type="common">Old World swallowtail butterfly</name>
    <dbReference type="NCBI Taxonomy" id="76193"/>
    <lineage>
        <taxon>Eukaryota</taxon>
        <taxon>Metazoa</taxon>
        <taxon>Ecdysozoa</taxon>
        <taxon>Arthropoda</taxon>
        <taxon>Hexapoda</taxon>
        <taxon>Insecta</taxon>
        <taxon>Pterygota</taxon>
        <taxon>Neoptera</taxon>
        <taxon>Endopterygota</taxon>
        <taxon>Lepidoptera</taxon>
        <taxon>Glossata</taxon>
        <taxon>Ditrysia</taxon>
        <taxon>Papilionoidea</taxon>
        <taxon>Papilionidae</taxon>
        <taxon>Papilioninae</taxon>
        <taxon>Papilio</taxon>
    </lineage>
</organism>
<proteinExistence type="predicted"/>
<protein>
    <submittedName>
        <fullName evidence="2">Uncharacterized protein</fullName>
    </submittedName>
</protein>
<gene>
    <name evidence="2" type="ORF">RR48_04880</name>
</gene>
<evidence type="ECO:0000313" key="2">
    <source>
        <dbReference type="EMBL" id="KPJ20282.1"/>
    </source>
</evidence>
<name>A0A0N1PJK3_PAPMA</name>
<feature type="compositionally biased region" description="Basic and acidic residues" evidence="1">
    <location>
        <begin position="9"/>
        <end position="19"/>
    </location>
</feature>
<dbReference type="EMBL" id="KQ459717">
    <property type="protein sequence ID" value="KPJ20282.1"/>
    <property type="molecule type" value="Genomic_DNA"/>
</dbReference>
<dbReference type="Proteomes" id="UP000053240">
    <property type="component" value="Unassembled WGS sequence"/>
</dbReference>
<keyword evidence="3" id="KW-1185">Reference proteome</keyword>
<accession>A0A0N1PJK3</accession>
<dbReference type="AlphaFoldDB" id="A0A0N1PJK3"/>
<sequence length="46" mass="5475">MSTWNQVVRNDERKEDKPPHSRIFVVCGKQTKEEDLRPPFEQFGTN</sequence>
<evidence type="ECO:0000313" key="3">
    <source>
        <dbReference type="Proteomes" id="UP000053240"/>
    </source>
</evidence>
<reference evidence="2 3" key="1">
    <citation type="journal article" date="2015" name="Nat. Commun.">
        <title>Outbred genome sequencing and CRISPR/Cas9 gene editing in butterflies.</title>
        <authorList>
            <person name="Li X."/>
            <person name="Fan D."/>
            <person name="Zhang W."/>
            <person name="Liu G."/>
            <person name="Zhang L."/>
            <person name="Zhao L."/>
            <person name="Fang X."/>
            <person name="Chen L."/>
            <person name="Dong Y."/>
            <person name="Chen Y."/>
            <person name="Ding Y."/>
            <person name="Zhao R."/>
            <person name="Feng M."/>
            <person name="Zhu Y."/>
            <person name="Feng Y."/>
            <person name="Jiang X."/>
            <person name="Zhu D."/>
            <person name="Xiang H."/>
            <person name="Feng X."/>
            <person name="Li S."/>
            <person name="Wang J."/>
            <person name="Zhang G."/>
            <person name="Kronforst M.R."/>
            <person name="Wang W."/>
        </authorList>
    </citation>
    <scope>NUCLEOTIDE SEQUENCE [LARGE SCALE GENOMIC DNA]</scope>
    <source>
        <strain evidence="2">Ya'a_city_454_Pm</strain>
        <tissue evidence="2">Whole body</tissue>
    </source>
</reference>
<evidence type="ECO:0000256" key="1">
    <source>
        <dbReference type="SAM" id="MobiDB-lite"/>
    </source>
</evidence>
<dbReference type="InParanoid" id="A0A0N1PJK3"/>